<name>A0A1I3QLY7_9ACTN</name>
<evidence type="ECO:0000313" key="1">
    <source>
        <dbReference type="EMBL" id="SFJ35224.1"/>
    </source>
</evidence>
<proteinExistence type="predicted"/>
<keyword evidence="2" id="KW-1185">Reference proteome</keyword>
<dbReference type="AlphaFoldDB" id="A0A1I3QLY7"/>
<evidence type="ECO:0000313" key="2">
    <source>
        <dbReference type="Proteomes" id="UP000198649"/>
    </source>
</evidence>
<sequence length="118" mass="12517">MATNDEVRWPVSPILVTVDDAHGPFVITEHDAVILNQRGAQQGAREDDGDCSAREGPLSLTRIVSSAKYLLHTGGLTAATRNCPETAMKLPAGGHEKCPVAAMRSARHDVVCLTASRG</sequence>
<organism evidence="1 2">
    <name type="scientific">Nocardioides psychrotolerans</name>
    <dbReference type="NCBI Taxonomy" id="1005945"/>
    <lineage>
        <taxon>Bacteria</taxon>
        <taxon>Bacillati</taxon>
        <taxon>Actinomycetota</taxon>
        <taxon>Actinomycetes</taxon>
        <taxon>Propionibacteriales</taxon>
        <taxon>Nocardioidaceae</taxon>
        <taxon>Nocardioides</taxon>
    </lineage>
</organism>
<protein>
    <submittedName>
        <fullName evidence="1">Uncharacterized protein</fullName>
    </submittedName>
</protein>
<dbReference type="RefSeq" id="WP_143099861.1">
    <property type="nucleotide sequence ID" value="NZ_FOQG01000026.1"/>
</dbReference>
<dbReference type="EMBL" id="FOQG01000026">
    <property type="protein sequence ID" value="SFJ35224.1"/>
    <property type="molecule type" value="Genomic_DNA"/>
</dbReference>
<gene>
    <name evidence="1" type="ORF">SAMN05216561_12635</name>
</gene>
<dbReference type="Proteomes" id="UP000198649">
    <property type="component" value="Unassembled WGS sequence"/>
</dbReference>
<dbReference type="STRING" id="1005945.SAMN05216561_12635"/>
<reference evidence="1 2" key="1">
    <citation type="submission" date="2016-10" db="EMBL/GenBank/DDBJ databases">
        <authorList>
            <person name="de Groot N.N."/>
        </authorList>
    </citation>
    <scope>NUCLEOTIDE SEQUENCE [LARGE SCALE GENOMIC DNA]</scope>
    <source>
        <strain evidence="1 2">CGMCC 1.11156</strain>
    </source>
</reference>
<accession>A0A1I3QLY7</accession>